<accession>A0A7C9BFB6</accession>
<dbReference type="PANTHER" id="PTHR21064:SF6">
    <property type="entry name" value="AMINOGLYCOSIDE PHOSPHOTRANSFERASE DOMAIN-CONTAINING PROTEIN"/>
    <property type="match status" value="1"/>
</dbReference>
<dbReference type="Pfam" id="PF01636">
    <property type="entry name" value="APH"/>
    <property type="match status" value="1"/>
</dbReference>
<dbReference type="SUPFAM" id="SSF56112">
    <property type="entry name" value="Protein kinase-like (PK-like)"/>
    <property type="match status" value="1"/>
</dbReference>
<comment type="caution">
    <text evidence="3">The sequence shown here is derived from an EMBL/GenBank/DDBJ whole genome shotgun (WGS) entry which is preliminary data.</text>
</comment>
<keyword evidence="4" id="KW-1185">Reference proteome</keyword>
<protein>
    <submittedName>
        <fullName evidence="3">Phosphotransferase</fullName>
    </submittedName>
</protein>
<dbReference type="InterPro" id="IPR002575">
    <property type="entry name" value="Aminoglycoside_PTrfase"/>
</dbReference>
<dbReference type="Gene3D" id="3.30.200.20">
    <property type="entry name" value="Phosphorylase Kinase, domain 1"/>
    <property type="match status" value="1"/>
</dbReference>
<dbReference type="GO" id="GO:0009088">
    <property type="term" value="P:threonine biosynthetic process"/>
    <property type="evidence" value="ECO:0007669"/>
    <property type="project" value="TreeGrafter"/>
</dbReference>
<evidence type="ECO:0000256" key="1">
    <source>
        <dbReference type="ARBA" id="ARBA00038240"/>
    </source>
</evidence>
<dbReference type="InterPro" id="IPR011009">
    <property type="entry name" value="Kinase-like_dom_sf"/>
</dbReference>
<keyword evidence="3" id="KW-0808">Transferase</keyword>
<dbReference type="PANTHER" id="PTHR21064">
    <property type="entry name" value="AMINOGLYCOSIDE PHOSPHOTRANSFERASE DOMAIN-CONTAINING PROTEIN-RELATED"/>
    <property type="match status" value="1"/>
</dbReference>
<gene>
    <name evidence="3" type="ORF">GBK04_07175</name>
</gene>
<proteinExistence type="inferred from homology"/>
<dbReference type="InterPro" id="IPR050249">
    <property type="entry name" value="Pseudomonas-type_ThrB"/>
</dbReference>
<dbReference type="GO" id="GO:0004413">
    <property type="term" value="F:homoserine kinase activity"/>
    <property type="evidence" value="ECO:0007669"/>
    <property type="project" value="TreeGrafter"/>
</dbReference>
<name>A0A7C9BFB6_9BACT</name>
<evidence type="ECO:0000259" key="2">
    <source>
        <dbReference type="Pfam" id="PF01636"/>
    </source>
</evidence>
<comment type="similarity">
    <text evidence="1">Belongs to the pseudomonas-type ThrB family.</text>
</comment>
<evidence type="ECO:0000313" key="4">
    <source>
        <dbReference type="Proteomes" id="UP000479293"/>
    </source>
</evidence>
<dbReference type="Gene3D" id="3.90.1200.10">
    <property type="match status" value="1"/>
</dbReference>
<organism evidence="3 4">
    <name type="scientific">Salmonirosea aquatica</name>
    <dbReference type="NCBI Taxonomy" id="2654236"/>
    <lineage>
        <taxon>Bacteria</taxon>
        <taxon>Pseudomonadati</taxon>
        <taxon>Bacteroidota</taxon>
        <taxon>Cytophagia</taxon>
        <taxon>Cytophagales</taxon>
        <taxon>Spirosomataceae</taxon>
        <taxon>Salmonirosea</taxon>
    </lineage>
</organism>
<sequence length="332" mass="38753">MTPFPVTDSTLSAPHLALFLQEKYGFDEGTTCRIFRTGINHTYLVAAGGLRYVFRVYSYQWRTETEIAEELRLLNLLRENEVSVSYPIEDKNQNYIQPIPAPEGLRYGVLFSFAEGQKIRNLHENTCESIGTLMARMHQGTLNLNLKRVDYTVQELAVLPYQYAKKYYDESLEEMQFVKKAGGYLATFFAQADTSQLRKGVVHLDLWYDNMNIVDDSDITLFDFDFCGNGWLFLDVSYFVVQLFNTEPDKERYTSKLNAFYRGYQAITPLTEEEKRLIPYAGLAIWLFYLGVQSRRFDNWSNIFLTENYLKHFIGLIIKWLDFNGADPNLWE</sequence>
<dbReference type="Proteomes" id="UP000479293">
    <property type="component" value="Unassembled WGS sequence"/>
</dbReference>
<dbReference type="RefSeq" id="WP_152758166.1">
    <property type="nucleotide sequence ID" value="NZ_WHLY01000002.1"/>
</dbReference>
<dbReference type="AlphaFoldDB" id="A0A7C9BFB6"/>
<dbReference type="EMBL" id="WHLY01000002">
    <property type="protein sequence ID" value="MPR33143.1"/>
    <property type="molecule type" value="Genomic_DNA"/>
</dbReference>
<reference evidence="3 4" key="1">
    <citation type="submission" date="2019-10" db="EMBL/GenBank/DDBJ databases">
        <title>Draft Genome Sequence of Cytophagaceae sp. SJW1-29.</title>
        <authorList>
            <person name="Choi A."/>
        </authorList>
    </citation>
    <scope>NUCLEOTIDE SEQUENCE [LARGE SCALE GENOMIC DNA]</scope>
    <source>
        <strain evidence="3 4">SJW1-29</strain>
    </source>
</reference>
<evidence type="ECO:0000313" key="3">
    <source>
        <dbReference type="EMBL" id="MPR33143.1"/>
    </source>
</evidence>
<feature type="domain" description="Aminoglycoside phosphotransferase" evidence="2">
    <location>
        <begin position="39"/>
        <end position="266"/>
    </location>
</feature>